<sequence length="123" mass="14187">FFFSSLTMFICSMLRMVERCFMRIEIDEVYNISALEETVLEALAFAFQHSTVSPLSTQSPVLLHQPTGHIYPRYFCILFAMSVVTFVHSTSLCLATTVWRSFPQDFMHPTRICVLGISRIHLE</sequence>
<dbReference type="AlphaFoldDB" id="A0A131ZAT1"/>
<evidence type="ECO:0000256" key="1">
    <source>
        <dbReference type="SAM" id="SignalP"/>
    </source>
</evidence>
<proteinExistence type="predicted"/>
<feature type="chain" id="PRO_5007287201" evidence="1">
    <location>
        <begin position="20"/>
        <end position="123"/>
    </location>
</feature>
<keyword evidence="1" id="KW-0732">Signal</keyword>
<dbReference type="EMBL" id="GEDV01000625">
    <property type="protein sequence ID" value="JAP87932.1"/>
    <property type="molecule type" value="Transcribed_RNA"/>
</dbReference>
<name>A0A131ZAT1_RHIAP</name>
<reference evidence="2" key="1">
    <citation type="journal article" date="2016" name="Ticks Tick Borne Dis.">
        <title>De novo assembly and annotation of the salivary gland transcriptome of Rhipicephalus appendiculatus male and female ticks during blood feeding.</title>
        <authorList>
            <person name="de Castro M.H."/>
            <person name="de Klerk D."/>
            <person name="Pienaar R."/>
            <person name="Latif A.A."/>
            <person name="Rees D.J."/>
            <person name="Mans B.J."/>
        </authorList>
    </citation>
    <scope>NUCLEOTIDE SEQUENCE</scope>
    <source>
        <tissue evidence="2">Salivary glands</tissue>
    </source>
</reference>
<organism evidence="2">
    <name type="scientific">Rhipicephalus appendiculatus</name>
    <name type="common">Brown ear tick</name>
    <dbReference type="NCBI Taxonomy" id="34631"/>
    <lineage>
        <taxon>Eukaryota</taxon>
        <taxon>Metazoa</taxon>
        <taxon>Ecdysozoa</taxon>
        <taxon>Arthropoda</taxon>
        <taxon>Chelicerata</taxon>
        <taxon>Arachnida</taxon>
        <taxon>Acari</taxon>
        <taxon>Parasitiformes</taxon>
        <taxon>Ixodida</taxon>
        <taxon>Ixodoidea</taxon>
        <taxon>Ixodidae</taxon>
        <taxon>Rhipicephalinae</taxon>
        <taxon>Rhipicephalus</taxon>
        <taxon>Rhipicephalus</taxon>
    </lineage>
</organism>
<protein>
    <submittedName>
        <fullName evidence="2">Uncharacterized protein</fullName>
    </submittedName>
</protein>
<feature type="non-terminal residue" evidence="2">
    <location>
        <position position="1"/>
    </location>
</feature>
<evidence type="ECO:0000313" key="2">
    <source>
        <dbReference type="EMBL" id="JAP87932.1"/>
    </source>
</evidence>
<feature type="signal peptide" evidence="1">
    <location>
        <begin position="1"/>
        <end position="19"/>
    </location>
</feature>
<accession>A0A131ZAT1</accession>